<gene>
    <name evidence="1" type="ORF">GO606_14645</name>
</gene>
<dbReference type="EMBL" id="WTVG01000047">
    <property type="protein sequence ID" value="NMG25933.1"/>
    <property type="molecule type" value="Genomic_DNA"/>
</dbReference>
<dbReference type="RefSeq" id="WP_169119275.1">
    <property type="nucleotide sequence ID" value="NZ_WTVG02000040.1"/>
</dbReference>
<keyword evidence="2" id="KW-1185">Reference proteome</keyword>
<evidence type="ECO:0000313" key="2">
    <source>
        <dbReference type="Proteomes" id="UP000615989"/>
    </source>
</evidence>
<accession>A0ABX1PMY3</accession>
<protein>
    <submittedName>
        <fullName evidence="1">Uncharacterized protein</fullName>
    </submittedName>
</protein>
<dbReference type="Proteomes" id="UP000615989">
    <property type="component" value="Unassembled WGS sequence"/>
</dbReference>
<sequence>MRSYYGTAGDVGVAAMFCRRDRVGHFAIDRAALAAGSPDALFRLLVTMAMFQRRSDVQIMRVLRGIAHGDALELTDATRLLSLANDNCELARTLDALLNQCDLGKCPETKRGVCSQRPTSTCHLKRHTELLKRYGHFGKMPTSATLMLSAQGVADLPSLRTRIWEQTADPHARALALEGAISRAWRISEKIAAMYLSALTNRDLSGELAPWADGVDTNHFVVVDSNVDLFLKAIDYRGPMTYRARRAFIQSLAARIHLDDLHPGVRRYNPRLVQQALYMFMSESNRRANEADCCHDAPASCNRCPRALASRCSLNAAADRAAVAAAGAS</sequence>
<evidence type="ECO:0000313" key="1">
    <source>
        <dbReference type="EMBL" id="NMG25933.1"/>
    </source>
</evidence>
<reference evidence="1" key="1">
    <citation type="submission" date="2019-12" db="EMBL/GenBank/DDBJ databases">
        <title>Comparative genomics gives insights into the taxonomy of the Azoarcus-Aromatoleum group and reveals separate origins of nif in the plant-associated Azoarcus and non-plant-associated Aromatoleum sub-groups.</title>
        <authorList>
            <person name="Lafos M."/>
            <person name="Maluk M."/>
            <person name="Batista M."/>
            <person name="Junghare M."/>
            <person name="Carmona M."/>
            <person name="Faoro H."/>
            <person name="Cruz L.M."/>
            <person name="Battistoni F."/>
            <person name="De Souza E."/>
            <person name="Pedrosa F."/>
            <person name="Chen W.-M."/>
            <person name="Poole P.S."/>
            <person name="Dixon R.A."/>
            <person name="James E.K."/>
        </authorList>
    </citation>
    <scope>NUCLEOTIDE SEQUENCE</scope>
    <source>
        <strain evidence="1">LuFRes1</strain>
    </source>
</reference>
<proteinExistence type="predicted"/>
<name>A0ABX1PMY3_9RHOO</name>
<organism evidence="1 2">
    <name type="scientific">Aromatoleum anaerobium</name>
    <dbReference type="NCBI Taxonomy" id="182180"/>
    <lineage>
        <taxon>Bacteria</taxon>
        <taxon>Pseudomonadati</taxon>
        <taxon>Pseudomonadota</taxon>
        <taxon>Betaproteobacteria</taxon>
        <taxon>Rhodocyclales</taxon>
        <taxon>Rhodocyclaceae</taxon>
        <taxon>Aromatoleum</taxon>
    </lineage>
</organism>
<comment type="caution">
    <text evidence="1">The sequence shown here is derived from an EMBL/GenBank/DDBJ whole genome shotgun (WGS) entry which is preliminary data.</text>
</comment>